<accession>A0A835M8M7</accession>
<evidence type="ECO:0000313" key="5">
    <source>
        <dbReference type="EMBL" id="KAF9614726.1"/>
    </source>
</evidence>
<evidence type="ECO:0000256" key="2">
    <source>
        <dbReference type="SAM" id="MobiDB-lite"/>
    </source>
</evidence>
<feature type="compositionally biased region" description="Acidic residues" evidence="2">
    <location>
        <begin position="1"/>
        <end position="10"/>
    </location>
</feature>
<dbReference type="Pfam" id="PF02705">
    <property type="entry name" value="K_trans"/>
    <property type="match status" value="2"/>
</dbReference>
<dbReference type="InterPro" id="IPR053951">
    <property type="entry name" value="K_trans_N"/>
</dbReference>
<gene>
    <name evidence="5" type="ORF">IFM89_020559</name>
</gene>
<protein>
    <recommendedName>
        <fullName evidence="4">K+ potassium transporter integral membrane domain-containing protein</fullName>
    </recommendedName>
</protein>
<evidence type="ECO:0000256" key="1">
    <source>
        <dbReference type="ARBA" id="ARBA00008440"/>
    </source>
</evidence>
<feature type="domain" description="K+ potassium transporter integral membrane" evidence="4">
    <location>
        <begin position="102"/>
        <end position="204"/>
    </location>
</feature>
<dbReference type="GO" id="GO:0015079">
    <property type="term" value="F:potassium ion transmembrane transporter activity"/>
    <property type="evidence" value="ECO:0007669"/>
    <property type="project" value="InterPro"/>
</dbReference>
<dbReference type="GO" id="GO:0016020">
    <property type="term" value="C:membrane"/>
    <property type="evidence" value="ECO:0007669"/>
    <property type="project" value="InterPro"/>
</dbReference>
<evidence type="ECO:0000313" key="6">
    <source>
        <dbReference type="Proteomes" id="UP000631114"/>
    </source>
</evidence>
<evidence type="ECO:0000256" key="3">
    <source>
        <dbReference type="SAM" id="Phobius"/>
    </source>
</evidence>
<feature type="transmembrane region" description="Helical" evidence="3">
    <location>
        <begin position="71"/>
        <end position="96"/>
    </location>
</feature>
<feature type="transmembrane region" description="Helical" evidence="3">
    <location>
        <begin position="36"/>
        <end position="59"/>
    </location>
</feature>
<dbReference type="Proteomes" id="UP000631114">
    <property type="component" value="Unassembled WGS sequence"/>
</dbReference>
<feature type="transmembrane region" description="Helical" evidence="3">
    <location>
        <begin position="116"/>
        <end position="133"/>
    </location>
</feature>
<comment type="similarity">
    <text evidence="1">Belongs to the HAK/KUP transporter (TC 2.A.72.3) family.</text>
</comment>
<dbReference type="EMBL" id="JADFTS010000003">
    <property type="protein sequence ID" value="KAF9614726.1"/>
    <property type="molecule type" value="Genomic_DNA"/>
</dbReference>
<feature type="region of interest" description="Disordered" evidence="2">
    <location>
        <begin position="1"/>
        <end position="21"/>
    </location>
</feature>
<proteinExistence type="inferred from homology"/>
<keyword evidence="3" id="KW-0812">Transmembrane</keyword>
<dbReference type="OrthoDB" id="504708at2759"/>
<reference evidence="5 6" key="1">
    <citation type="submission" date="2020-10" db="EMBL/GenBank/DDBJ databases">
        <title>The Coptis chinensis genome and diversification of protoberbering-type alkaloids.</title>
        <authorList>
            <person name="Wang B."/>
            <person name="Shu S."/>
            <person name="Song C."/>
            <person name="Liu Y."/>
        </authorList>
    </citation>
    <scope>NUCLEOTIDE SEQUENCE [LARGE SCALE GENOMIC DNA]</scope>
    <source>
        <strain evidence="5">HL-2020</strain>
        <tissue evidence="5">Leaf</tissue>
    </source>
</reference>
<comment type="caution">
    <text evidence="5">The sequence shown here is derived from an EMBL/GenBank/DDBJ whole genome shotgun (WGS) entry which is preliminary data.</text>
</comment>
<keyword evidence="3" id="KW-1133">Transmembrane helix</keyword>
<feature type="domain" description="K+ potassium transporter integral membrane" evidence="4">
    <location>
        <begin position="36"/>
        <end position="101"/>
    </location>
</feature>
<keyword evidence="3" id="KW-0472">Membrane</keyword>
<dbReference type="PANTHER" id="PTHR30540:SF117">
    <property type="entry name" value="POTASSIUM TRANSPORTER"/>
    <property type="match status" value="1"/>
</dbReference>
<organism evidence="5 6">
    <name type="scientific">Coptis chinensis</name>
    <dbReference type="NCBI Taxonomy" id="261450"/>
    <lineage>
        <taxon>Eukaryota</taxon>
        <taxon>Viridiplantae</taxon>
        <taxon>Streptophyta</taxon>
        <taxon>Embryophyta</taxon>
        <taxon>Tracheophyta</taxon>
        <taxon>Spermatophyta</taxon>
        <taxon>Magnoliopsida</taxon>
        <taxon>Ranunculales</taxon>
        <taxon>Ranunculaceae</taxon>
        <taxon>Coptidoideae</taxon>
        <taxon>Coptis</taxon>
    </lineage>
</organism>
<feature type="transmembrane region" description="Helical" evidence="3">
    <location>
        <begin position="145"/>
        <end position="164"/>
    </location>
</feature>
<name>A0A835M8M7_9MAGN</name>
<sequence>MEEEGIEEIDQEKQEQNTERSNARLEAVDWSSLLKLAFQSIGVVYGDLGTSILCTLLGIFPHGVEHNDDILGVLSLILWAITLITLTKYVFIVLAANDNGDVLSSVSGIREATSSLIDNTVMWISVAILFLLFQVQRFGTDKVGYSFAPILTIWFVFIGIIGFYDFLKYDPGVIKAINPMYIVRYFIRRKKDAWISLGGVVMCLRVHV</sequence>
<keyword evidence="6" id="KW-1185">Reference proteome</keyword>
<dbReference type="InterPro" id="IPR003855">
    <property type="entry name" value="K+_transporter"/>
</dbReference>
<evidence type="ECO:0000259" key="4">
    <source>
        <dbReference type="Pfam" id="PF02705"/>
    </source>
</evidence>
<feature type="compositionally biased region" description="Basic and acidic residues" evidence="2">
    <location>
        <begin position="11"/>
        <end position="21"/>
    </location>
</feature>
<dbReference type="AlphaFoldDB" id="A0A835M8M7"/>
<dbReference type="PANTHER" id="PTHR30540">
    <property type="entry name" value="OSMOTIC STRESS POTASSIUM TRANSPORTER"/>
    <property type="match status" value="1"/>
</dbReference>